<dbReference type="PIRSF" id="PIRSF005572">
    <property type="entry name" value="NifS"/>
    <property type="match status" value="1"/>
</dbReference>
<comment type="similarity">
    <text evidence="2">Belongs to the class-V pyridoxal-phosphate-dependent aminotransferase family. NifS/IscS subfamily.</text>
</comment>
<proteinExistence type="inferred from homology"/>
<dbReference type="InterPro" id="IPR018247">
    <property type="entry name" value="EF_Hand_1_Ca_BS"/>
</dbReference>
<keyword evidence="13" id="KW-1185">Reference proteome</keyword>
<dbReference type="InterPro" id="IPR015422">
    <property type="entry name" value="PyrdxlP-dep_Trfase_small"/>
</dbReference>
<dbReference type="GO" id="GO:0031071">
    <property type="term" value="F:cysteine desulfurase activity"/>
    <property type="evidence" value="ECO:0007669"/>
    <property type="project" value="UniProtKB-EC"/>
</dbReference>
<dbReference type="OrthoDB" id="9808002at2"/>
<dbReference type="GO" id="GO:0051536">
    <property type="term" value="F:iron-sulfur cluster binding"/>
    <property type="evidence" value="ECO:0007669"/>
    <property type="project" value="UniProtKB-KW"/>
</dbReference>
<evidence type="ECO:0000256" key="8">
    <source>
        <dbReference type="ARBA" id="ARBA00023014"/>
    </source>
</evidence>
<dbReference type="Gene3D" id="3.90.1150.10">
    <property type="entry name" value="Aspartate Aminotransferase, domain 1"/>
    <property type="match status" value="1"/>
</dbReference>
<dbReference type="Gene3D" id="3.40.640.10">
    <property type="entry name" value="Type I PLP-dependent aspartate aminotransferase-like (Major domain)"/>
    <property type="match status" value="1"/>
</dbReference>
<dbReference type="Proteomes" id="UP000062260">
    <property type="component" value="Chromosome"/>
</dbReference>
<dbReference type="PANTHER" id="PTHR11601:SF34">
    <property type="entry name" value="CYSTEINE DESULFURASE"/>
    <property type="match status" value="1"/>
</dbReference>
<dbReference type="PROSITE" id="PS00595">
    <property type="entry name" value="AA_TRANSFER_CLASS_5"/>
    <property type="match status" value="1"/>
</dbReference>
<dbReference type="STRING" id="128944.AWM75_07175"/>
<dbReference type="RefSeq" id="WP_067980132.1">
    <property type="nucleotide sequence ID" value="NZ_CP014163.1"/>
</dbReference>
<dbReference type="EMBL" id="CP014163">
    <property type="protein sequence ID" value="AMB99756.1"/>
    <property type="molecule type" value="Genomic_DNA"/>
</dbReference>
<keyword evidence="8" id="KW-0411">Iron-sulfur</keyword>
<organism evidence="12 13">
    <name type="scientific">Aerococcus urinaehominis</name>
    <dbReference type="NCBI Taxonomy" id="128944"/>
    <lineage>
        <taxon>Bacteria</taxon>
        <taxon>Bacillati</taxon>
        <taxon>Bacillota</taxon>
        <taxon>Bacilli</taxon>
        <taxon>Lactobacillales</taxon>
        <taxon>Aerococcaceae</taxon>
        <taxon>Aerococcus</taxon>
    </lineage>
</organism>
<evidence type="ECO:0000256" key="9">
    <source>
        <dbReference type="ARBA" id="ARBA00050776"/>
    </source>
</evidence>
<name>A0A109RH46_9LACT</name>
<dbReference type="InterPro" id="IPR015421">
    <property type="entry name" value="PyrdxlP-dep_Trfase_major"/>
</dbReference>
<keyword evidence="7" id="KW-0408">Iron</keyword>
<feature type="domain" description="Aminotransferase class V" evidence="11">
    <location>
        <begin position="3"/>
        <end position="366"/>
    </location>
</feature>
<comment type="cofactor">
    <cofactor evidence="1 10">
        <name>pyridoxal 5'-phosphate</name>
        <dbReference type="ChEBI" id="CHEBI:597326"/>
    </cofactor>
</comment>
<evidence type="ECO:0000256" key="2">
    <source>
        <dbReference type="ARBA" id="ARBA00006490"/>
    </source>
</evidence>
<evidence type="ECO:0000256" key="10">
    <source>
        <dbReference type="RuleBase" id="RU004504"/>
    </source>
</evidence>
<protein>
    <recommendedName>
        <fullName evidence="3">cysteine desulfurase</fullName>
        <ecNumber evidence="3">2.8.1.7</ecNumber>
    </recommendedName>
</protein>
<dbReference type="SUPFAM" id="SSF53383">
    <property type="entry name" value="PLP-dependent transferases"/>
    <property type="match status" value="1"/>
</dbReference>
<reference evidence="13" key="2">
    <citation type="submission" date="2016-01" db="EMBL/GenBank/DDBJ databases">
        <title>Six Aerococcus type strain genome sequencing and assembly using PacBio and Illumina Hiseq.</title>
        <authorList>
            <person name="Carkaci D."/>
            <person name="Dargis R."/>
            <person name="Nielsen X.C."/>
            <person name="Skovgaard O."/>
            <person name="Fuursted K."/>
            <person name="Christensen J.J."/>
        </authorList>
    </citation>
    <scope>NUCLEOTIDE SEQUENCE [LARGE SCALE GENOMIC DNA]</scope>
    <source>
        <strain evidence="13">CCUG42038B</strain>
    </source>
</reference>
<dbReference type="EC" id="2.8.1.7" evidence="3"/>
<comment type="catalytic activity">
    <reaction evidence="9">
        <text>(sulfur carrier)-H + L-cysteine = (sulfur carrier)-SH + L-alanine</text>
        <dbReference type="Rhea" id="RHEA:43892"/>
        <dbReference type="Rhea" id="RHEA-COMP:14737"/>
        <dbReference type="Rhea" id="RHEA-COMP:14739"/>
        <dbReference type="ChEBI" id="CHEBI:29917"/>
        <dbReference type="ChEBI" id="CHEBI:35235"/>
        <dbReference type="ChEBI" id="CHEBI:57972"/>
        <dbReference type="ChEBI" id="CHEBI:64428"/>
        <dbReference type="EC" id="2.8.1.7"/>
    </reaction>
</comment>
<gene>
    <name evidence="12" type="ORF">AWM75_07175</name>
</gene>
<dbReference type="AlphaFoldDB" id="A0A109RH46"/>
<dbReference type="InterPro" id="IPR015424">
    <property type="entry name" value="PyrdxlP-dep_Trfase"/>
</dbReference>
<dbReference type="PROSITE" id="PS00018">
    <property type="entry name" value="EF_HAND_1"/>
    <property type="match status" value="1"/>
</dbReference>
<dbReference type="InterPro" id="IPR020578">
    <property type="entry name" value="Aminotrans_V_PyrdxlP_BS"/>
</dbReference>
<evidence type="ECO:0000313" key="12">
    <source>
        <dbReference type="EMBL" id="AMB99756.1"/>
    </source>
</evidence>
<evidence type="ECO:0000256" key="1">
    <source>
        <dbReference type="ARBA" id="ARBA00001933"/>
    </source>
</evidence>
<dbReference type="Pfam" id="PF00266">
    <property type="entry name" value="Aminotran_5"/>
    <property type="match status" value="1"/>
</dbReference>
<accession>A0A109RH46</accession>
<dbReference type="GO" id="GO:0046872">
    <property type="term" value="F:metal ion binding"/>
    <property type="evidence" value="ECO:0007669"/>
    <property type="project" value="UniProtKB-KW"/>
</dbReference>
<evidence type="ECO:0000256" key="7">
    <source>
        <dbReference type="ARBA" id="ARBA00023004"/>
    </source>
</evidence>
<reference evidence="12 13" key="1">
    <citation type="journal article" date="2016" name="Genome Announc.">
        <title>Complete Genome Sequences of Aerococcus christensenii CCUG 28831T, Aerococcus sanguinicola CCUG 43001T, Aerococcus urinae CCUG 36881T, Aerococcus urinaeequi CCUG 28094T, Aerococcus urinaehominis CCUG 42038 BT, and Aerococcus viridans CCUG 4311T.</title>
        <authorList>
            <person name="Carkaci D."/>
            <person name="Dargis R."/>
            <person name="Nielsen X.C."/>
            <person name="Skovgaard O."/>
            <person name="Fuursted K."/>
            <person name="Christensen J.J."/>
        </authorList>
    </citation>
    <scope>NUCLEOTIDE SEQUENCE [LARGE SCALE GENOMIC DNA]</scope>
    <source>
        <strain evidence="12 13">CCUG42038B</strain>
    </source>
</reference>
<evidence type="ECO:0000256" key="3">
    <source>
        <dbReference type="ARBA" id="ARBA00012239"/>
    </source>
</evidence>
<dbReference type="PANTHER" id="PTHR11601">
    <property type="entry name" value="CYSTEINE DESULFURYLASE FAMILY MEMBER"/>
    <property type="match status" value="1"/>
</dbReference>
<sequence length="373" mass="40800">MAYFDYAATTPVSENVQATMAKSWAEDFGNPSATYALGRAANQEIDQVRRQIASSLNASPQDIIFVSSGTEANNSALIQTAYRLADQGKHIISTAAEHPSVAKSLAYLADQGFEVTYLDLDSSGHISLAELEAAIRPDTIMVSIIAGQNEVGSVQDLKAIGDFCQTYDLFFHTDTVQAYMNIEIDVGAMHIDALSMSAHKIYGPKGIGFMYYRQAKQNFKPYLHGGNQEMGLRAGTESLPLIKGLGQAIGDMQADSQGIYQATADRRQYFIDQAKAAGLEFEINGPDQVELPHVLNIYWPGHKSEIALIKFDLAEFYLSAGSACSAGSLQPSPTLVSMFGQESDRITESLRISFSHMTSYQEIDQLINKMLEM</sequence>
<evidence type="ECO:0000259" key="11">
    <source>
        <dbReference type="Pfam" id="PF00266"/>
    </source>
</evidence>
<keyword evidence="5" id="KW-0479">Metal-binding</keyword>
<keyword evidence="6" id="KW-0663">Pyridoxal phosphate</keyword>
<evidence type="ECO:0000313" key="13">
    <source>
        <dbReference type="Proteomes" id="UP000062260"/>
    </source>
</evidence>
<evidence type="ECO:0000256" key="6">
    <source>
        <dbReference type="ARBA" id="ARBA00022898"/>
    </source>
</evidence>
<dbReference type="Gene3D" id="1.10.260.50">
    <property type="match status" value="1"/>
</dbReference>
<dbReference type="InterPro" id="IPR016454">
    <property type="entry name" value="Cysteine_dSase"/>
</dbReference>
<dbReference type="KEGG" id="auh:AWM75_07175"/>
<keyword evidence="4" id="KW-0808">Transferase</keyword>
<evidence type="ECO:0000256" key="4">
    <source>
        <dbReference type="ARBA" id="ARBA00022679"/>
    </source>
</evidence>
<evidence type="ECO:0000256" key="5">
    <source>
        <dbReference type="ARBA" id="ARBA00022723"/>
    </source>
</evidence>
<dbReference type="InterPro" id="IPR000192">
    <property type="entry name" value="Aminotrans_V_dom"/>
</dbReference>